<evidence type="ECO:0000313" key="3">
    <source>
        <dbReference type="EMBL" id="CAF1513656.1"/>
    </source>
</evidence>
<feature type="non-terminal residue" evidence="3">
    <location>
        <position position="1"/>
    </location>
</feature>
<name>A0A815UAL4_9BILA</name>
<organism evidence="3 4">
    <name type="scientific">Adineta steineri</name>
    <dbReference type="NCBI Taxonomy" id="433720"/>
    <lineage>
        <taxon>Eukaryota</taxon>
        <taxon>Metazoa</taxon>
        <taxon>Spiralia</taxon>
        <taxon>Gnathifera</taxon>
        <taxon>Rotifera</taxon>
        <taxon>Eurotatoria</taxon>
        <taxon>Bdelloidea</taxon>
        <taxon>Adinetida</taxon>
        <taxon>Adinetidae</taxon>
        <taxon>Adineta</taxon>
    </lineage>
</organism>
<dbReference type="Proteomes" id="UP000663845">
    <property type="component" value="Unassembled WGS sequence"/>
</dbReference>
<accession>A0A815UAL4</accession>
<evidence type="ECO:0000313" key="4">
    <source>
        <dbReference type="Proteomes" id="UP000663845"/>
    </source>
</evidence>
<dbReference type="Pfam" id="PF02833">
    <property type="entry name" value="DHHA2"/>
    <property type="match status" value="1"/>
</dbReference>
<gene>
    <name evidence="3" type="ORF">JYZ213_LOCUS44175</name>
</gene>
<dbReference type="GO" id="GO:0016462">
    <property type="term" value="F:pyrophosphatase activity"/>
    <property type="evidence" value="ECO:0007669"/>
    <property type="project" value="InterPro"/>
</dbReference>
<dbReference type="AlphaFoldDB" id="A0A815UAL4"/>
<evidence type="ECO:0000256" key="1">
    <source>
        <dbReference type="ARBA" id="ARBA00010331"/>
    </source>
</evidence>
<protein>
    <recommendedName>
        <fullName evidence="2">DHHA2 domain-containing protein</fullName>
    </recommendedName>
</protein>
<sequence length="76" mass="8670">EIDEEKKKHNLNGILFSIVDIINQKNLTIISGENEEKVAREAFQADVKDHIADFGSRVSRKKQIVPALEAYFNQKS</sequence>
<dbReference type="Gene3D" id="3.10.310.20">
    <property type="entry name" value="DHHA2 domain"/>
    <property type="match status" value="1"/>
</dbReference>
<proteinExistence type="inferred from homology"/>
<feature type="domain" description="DHHA2" evidence="2">
    <location>
        <begin position="2"/>
        <end position="70"/>
    </location>
</feature>
<comment type="similarity">
    <text evidence="1">Belongs to the PPase class C family. Prune subfamily.</text>
</comment>
<dbReference type="InterPro" id="IPR038222">
    <property type="entry name" value="DHHA2_dom_sf"/>
</dbReference>
<dbReference type="GO" id="GO:0005737">
    <property type="term" value="C:cytoplasm"/>
    <property type="evidence" value="ECO:0007669"/>
    <property type="project" value="InterPro"/>
</dbReference>
<comment type="caution">
    <text evidence="3">The sequence shown here is derived from an EMBL/GenBank/DDBJ whole genome shotgun (WGS) entry which is preliminary data.</text>
</comment>
<evidence type="ECO:0000259" key="2">
    <source>
        <dbReference type="Pfam" id="PF02833"/>
    </source>
</evidence>
<dbReference type="InterPro" id="IPR004097">
    <property type="entry name" value="DHHA2"/>
</dbReference>
<dbReference type="EMBL" id="CAJNOG010002670">
    <property type="protein sequence ID" value="CAF1513656.1"/>
    <property type="molecule type" value="Genomic_DNA"/>
</dbReference>
<reference evidence="3" key="1">
    <citation type="submission" date="2021-02" db="EMBL/GenBank/DDBJ databases">
        <authorList>
            <person name="Nowell W R."/>
        </authorList>
    </citation>
    <scope>NUCLEOTIDE SEQUENCE</scope>
</reference>